<proteinExistence type="predicted"/>
<evidence type="ECO:0000313" key="1">
    <source>
        <dbReference type="EMBL" id="GAA4404687.1"/>
    </source>
</evidence>
<evidence type="ECO:0000313" key="2">
    <source>
        <dbReference type="Proteomes" id="UP001500936"/>
    </source>
</evidence>
<comment type="caution">
    <text evidence="1">The sequence shown here is derived from an EMBL/GenBank/DDBJ whole genome shotgun (WGS) entry which is preliminary data.</text>
</comment>
<dbReference type="EMBL" id="BAABHB010000003">
    <property type="protein sequence ID" value="GAA4404687.1"/>
    <property type="molecule type" value="Genomic_DNA"/>
</dbReference>
<dbReference type="Proteomes" id="UP001500936">
    <property type="component" value="Unassembled WGS sequence"/>
</dbReference>
<reference evidence="2" key="1">
    <citation type="journal article" date="2019" name="Int. J. Syst. Evol. Microbiol.">
        <title>The Global Catalogue of Microorganisms (GCM) 10K type strain sequencing project: providing services to taxonomists for standard genome sequencing and annotation.</title>
        <authorList>
            <consortium name="The Broad Institute Genomics Platform"/>
            <consortium name="The Broad Institute Genome Sequencing Center for Infectious Disease"/>
            <person name="Wu L."/>
            <person name="Ma J."/>
        </authorList>
    </citation>
    <scope>NUCLEOTIDE SEQUENCE [LARGE SCALE GENOMIC DNA]</scope>
    <source>
        <strain evidence="2">JCM 17925</strain>
    </source>
</reference>
<dbReference type="RefSeq" id="WP_345267003.1">
    <property type="nucleotide sequence ID" value="NZ_BAABHB010000003.1"/>
</dbReference>
<sequence length="92" mass="10126">MYVNQSGDVKVAVDKEEGHVVSILLTMPNGQVNASEQIPKNSTALQARFDVKNREDGRYTVKIIDANTVTEQHTTLKTEASVQAVKRTISVL</sequence>
<gene>
    <name evidence="1" type="ORF">GCM10023187_22340</name>
</gene>
<name>A0ABP8KDF7_9BACT</name>
<keyword evidence="2" id="KW-1185">Reference proteome</keyword>
<accession>A0ABP8KDF7</accession>
<protein>
    <submittedName>
        <fullName evidence="1">Uncharacterized protein</fullName>
    </submittedName>
</protein>
<organism evidence="1 2">
    <name type="scientific">Nibrella viscosa</name>
    <dbReference type="NCBI Taxonomy" id="1084524"/>
    <lineage>
        <taxon>Bacteria</taxon>
        <taxon>Pseudomonadati</taxon>
        <taxon>Bacteroidota</taxon>
        <taxon>Cytophagia</taxon>
        <taxon>Cytophagales</taxon>
        <taxon>Spirosomataceae</taxon>
        <taxon>Nibrella</taxon>
    </lineage>
</organism>